<gene>
    <name evidence="2" type="ORF">SAMN02745163_00471</name>
</gene>
<keyword evidence="3" id="KW-1185">Reference proteome</keyword>
<name>A0A1M6CHX3_9CLOT</name>
<feature type="transmembrane region" description="Helical" evidence="1">
    <location>
        <begin position="16"/>
        <end position="39"/>
    </location>
</feature>
<keyword evidence="1" id="KW-0472">Membrane</keyword>
<dbReference type="OrthoDB" id="9813540at2"/>
<dbReference type="GO" id="GO:0022857">
    <property type="term" value="F:transmembrane transporter activity"/>
    <property type="evidence" value="ECO:0007669"/>
    <property type="project" value="InterPro"/>
</dbReference>
<feature type="transmembrane region" description="Helical" evidence="1">
    <location>
        <begin position="221"/>
        <end position="247"/>
    </location>
</feature>
<protein>
    <submittedName>
        <fullName evidence="2">Uncharacterized membrane protein</fullName>
    </submittedName>
</protein>
<dbReference type="AlphaFoldDB" id="A0A1M6CHX3"/>
<evidence type="ECO:0000313" key="3">
    <source>
        <dbReference type="Proteomes" id="UP000184310"/>
    </source>
</evidence>
<dbReference type="EMBL" id="FQZB01000004">
    <property type="protein sequence ID" value="SHI60620.1"/>
    <property type="molecule type" value="Genomic_DNA"/>
</dbReference>
<feature type="transmembrane region" description="Helical" evidence="1">
    <location>
        <begin position="179"/>
        <end position="201"/>
    </location>
</feature>
<feature type="transmembrane region" description="Helical" evidence="1">
    <location>
        <begin position="122"/>
        <end position="144"/>
    </location>
</feature>
<dbReference type="InterPro" id="IPR024529">
    <property type="entry name" value="ECF_trnsprt_substrate-spec"/>
</dbReference>
<organism evidence="2 3">
    <name type="scientific">Clostridium cavendishii DSM 21758</name>
    <dbReference type="NCBI Taxonomy" id="1121302"/>
    <lineage>
        <taxon>Bacteria</taxon>
        <taxon>Bacillati</taxon>
        <taxon>Bacillota</taxon>
        <taxon>Clostridia</taxon>
        <taxon>Eubacteriales</taxon>
        <taxon>Clostridiaceae</taxon>
        <taxon>Clostridium</taxon>
    </lineage>
</organism>
<feature type="transmembrane region" description="Helical" evidence="1">
    <location>
        <begin position="88"/>
        <end position="110"/>
    </location>
</feature>
<proteinExistence type="predicted"/>
<feature type="transmembrane region" description="Helical" evidence="1">
    <location>
        <begin position="51"/>
        <end position="76"/>
    </location>
</feature>
<feature type="transmembrane region" description="Helical" evidence="1">
    <location>
        <begin position="150"/>
        <end position="167"/>
    </location>
</feature>
<dbReference type="Proteomes" id="UP000184310">
    <property type="component" value="Unassembled WGS sequence"/>
</dbReference>
<sequence>MEKNLVTSSSLNTRKLVVAGMLSAISIFLGLTGLGFIAIPPVKATIMHIPVIIGAIIEGPIVGAIIGLCFGLFSIYQAFTTPTPTSFIFWNPIIAILPRVLIGVVSYYIYAGMSKAVKKHINLAGIFATATVSFMLFIALKVFLPIQVDGILTAIVFILLSVVVIKFKHTNKEKVLSIGTASILGTLTNTALVLGLVYLIYADRFAKAINVSPEIAGKFIAGIGITNGIPEALISALVTIPVVIAILKIKKK</sequence>
<dbReference type="STRING" id="1121302.SAMN02745163_00471"/>
<keyword evidence="1" id="KW-0812">Transmembrane</keyword>
<evidence type="ECO:0000313" key="2">
    <source>
        <dbReference type="EMBL" id="SHI60620.1"/>
    </source>
</evidence>
<dbReference type="Gene3D" id="1.10.1760.20">
    <property type="match status" value="1"/>
</dbReference>
<dbReference type="Pfam" id="PF12822">
    <property type="entry name" value="ECF_trnsprt"/>
    <property type="match status" value="2"/>
</dbReference>
<evidence type="ECO:0000256" key="1">
    <source>
        <dbReference type="SAM" id="Phobius"/>
    </source>
</evidence>
<keyword evidence="1" id="KW-1133">Transmembrane helix</keyword>
<accession>A0A1M6CHX3</accession>
<reference evidence="2 3" key="1">
    <citation type="submission" date="2016-11" db="EMBL/GenBank/DDBJ databases">
        <authorList>
            <person name="Jaros S."/>
            <person name="Januszkiewicz K."/>
            <person name="Wedrychowicz H."/>
        </authorList>
    </citation>
    <scope>NUCLEOTIDE SEQUENCE [LARGE SCALE GENOMIC DNA]</scope>
    <source>
        <strain evidence="2 3">DSM 21758</strain>
    </source>
</reference>